<name>A0AAV6TU22_9ARAC</name>
<sequence>MFTDAGTAGSFDEPPAPLLPDRPVMSVHEYVTAPDVDSHFFLRPPSPPMLDDRMTVITNPHRHSSPWFFSVKNDAGKMEMASVVAYVPMTQSQFPDAWIDLLHRRYDGTCLGVVGTWRLSPHHVRRLQGMICIRLKDDHVSSPVPALRKLLRVTTHDSNSLYRFFNEHLDWETLYLFALIRNIQTPWCKVRKRRASSRHPSSSLGLPSPFKVVATQCPKNSVLFAHPEVDVKNRPDEPTRVRRWPRSRFANYLLNFSQDVFRVNFKNLYGDLPGKSQPSETGE</sequence>
<comment type="caution">
    <text evidence="1">The sequence shown here is derived from an EMBL/GenBank/DDBJ whole genome shotgun (WGS) entry which is preliminary data.</text>
</comment>
<dbReference type="Proteomes" id="UP000827092">
    <property type="component" value="Unassembled WGS sequence"/>
</dbReference>
<protein>
    <submittedName>
        <fullName evidence="1">Uncharacterized protein</fullName>
    </submittedName>
</protein>
<keyword evidence="2" id="KW-1185">Reference proteome</keyword>
<accession>A0AAV6TU22</accession>
<evidence type="ECO:0000313" key="1">
    <source>
        <dbReference type="EMBL" id="KAG8174969.1"/>
    </source>
</evidence>
<evidence type="ECO:0000313" key="2">
    <source>
        <dbReference type="Proteomes" id="UP000827092"/>
    </source>
</evidence>
<gene>
    <name evidence="1" type="ORF">JTE90_002491</name>
</gene>
<dbReference type="EMBL" id="JAFNEN010001103">
    <property type="protein sequence ID" value="KAG8174969.1"/>
    <property type="molecule type" value="Genomic_DNA"/>
</dbReference>
<proteinExistence type="predicted"/>
<reference evidence="1 2" key="1">
    <citation type="journal article" date="2022" name="Nat. Ecol. Evol.">
        <title>A masculinizing supergene underlies an exaggerated male reproductive morph in a spider.</title>
        <authorList>
            <person name="Hendrickx F."/>
            <person name="De Corte Z."/>
            <person name="Sonet G."/>
            <person name="Van Belleghem S.M."/>
            <person name="Kostlbacher S."/>
            <person name="Vangestel C."/>
        </authorList>
    </citation>
    <scope>NUCLEOTIDE SEQUENCE [LARGE SCALE GENOMIC DNA]</scope>
    <source>
        <strain evidence="1">W744_W776</strain>
    </source>
</reference>
<organism evidence="1 2">
    <name type="scientific">Oedothorax gibbosus</name>
    <dbReference type="NCBI Taxonomy" id="931172"/>
    <lineage>
        <taxon>Eukaryota</taxon>
        <taxon>Metazoa</taxon>
        <taxon>Ecdysozoa</taxon>
        <taxon>Arthropoda</taxon>
        <taxon>Chelicerata</taxon>
        <taxon>Arachnida</taxon>
        <taxon>Araneae</taxon>
        <taxon>Araneomorphae</taxon>
        <taxon>Entelegynae</taxon>
        <taxon>Araneoidea</taxon>
        <taxon>Linyphiidae</taxon>
        <taxon>Erigoninae</taxon>
        <taxon>Oedothorax</taxon>
    </lineage>
</organism>
<dbReference type="AlphaFoldDB" id="A0AAV6TU22"/>